<evidence type="ECO:0000259" key="6">
    <source>
        <dbReference type="PROSITE" id="PS50850"/>
    </source>
</evidence>
<feature type="transmembrane region" description="Helical" evidence="5">
    <location>
        <begin position="427"/>
        <end position="446"/>
    </location>
</feature>
<dbReference type="Pfam" id="PF00083">
    <property type="entry name" value="Sugar_tr"/>
    <property type="match status" value="1"/>
</dbReference>
<feature type="transmembrane region" description="Helical" evidence="5">
    <location>
        <begin position="171"/>
        <end position="192"/>
    </location>
</feature>
<feature type="transmembrane region" description="Helical" evidence="5">
    <location>
        <begin position="365"/>
        <end position="386"/>
    </location>
</feature>
<evidence type="ECO:0000256" key="5">
    <source>
        <dbReference type="SAM" id="Phobius"/>
    </source>
</evidence>
<comment type="subcellular location">
    <subcellularLocation>
        <location evidence="1">Membrane</location>
        <topology evidence="1">Multi-pass membrane protein</topology>
    </subcellularLocation>
</comment>
<keyword evidence="8" id="KW-1185">Reference proteome</keyword>
<feature type="transmembrane region" description="Helical" evidence="5">
    <location>
        <begin position="76"/>
        <end position="93"/>
    </location>
</feature>
<protein>
    <recommendedName>
        <fullName evidence="6">Major facilitator superfamily (MFS) profile domain-containing protein</fullName>
    </recommendedName>
</protein>
<dbReference type="InterPro" id="IPR020846">
    <property type="entry name" value="MFS_dom"/>
</dbReference>
<dbReference type="PANTHER" id="PTHR24064">
    <property type="entry name" value="SOLUTE CARRIER FAMILY 22 MEMBER"/>
    <property type="match status" value="1"/>
</dbReference>
<dbReference type="Gene3D" id="1.20.1250.20">
    <property type="entry name" value="MFS general substrate transporter like domains"/>
    <property type="match status" value="1"/>
</dbReference>
<feature type="transmembrane region" description="Helical" evidence="5">
    <location>
        <begin position="204"/>
        <end position="226"/>
    </location>
</feature>
<organism evidence="7 8">
    <name type="scientific">Hibiscus sabdariffa</name>
    <name type="common">roselle</name>
    <dbReference type="NCBI Taxonomy" id="183260"/>
    <lineage>
        <taxon>Eukaryota</taxon>
        <taxon>Viridiplantae</taxon>
        <taxon>Streptophyta</taxon>
        <taxon>Embryophyta</taxon>
        <taxon>Tracheophyta</taxon>
        <taxon>Spermatophyta</taxon>
        <taxon>Magnoliopsida</taxon>
        <taxon>eudicotyledons</taxon>
        <taxon>Gunneridae</taxon>
        <taxon>Pentapetalae</taxon>
        <taxon>rosids</taxon>
        <taxon>malvids</taxon>
        <taxon>Malvales</taxon>
        <taxon>Malvaceae</taxon>
        <taxon>Malvoideae</taxon>
        <taxon>Hibiscus</taxon>
    </lineage>
</organism>
<dbReference type="Proteomes" id="UP001396334">
    <property type="component" value="Unassembled WGS sequence"/>
</dbReference>
<dbReference type="InterPro" id="IPR036259">
    <property type="entry name" value="MFS_trans_sf"/>
</dbReference>
<feature type="transmembrane region" description="Helical" evidence="5">
    <location>
        <begin position="458"/>
        <end position="481"/>
    </location>
</feature>
<dbReference type="SUPFAM" id="SSF103473">
    <property type="entry name" value="MFS general substrate transporter"/>
    <property type="match status" value="1"/>
</dbReference>
<evidence type="ECO:0000256" key="2">
    <source>
        <dbReference type="ARBA" id="ARBA00022692"/>
    </source>
</evidence>
<feature type="transmembrane region" description="Helical" evidence="5">
    <location>
        <begin position="290"/>
        <end position="310"/>
    </location>
</feature>
<keyword evidence="4 5" id="KW-0472">Membrane</keyword>
<name>A0ABR2QVN5_9ROSI</name>
<comment type="caution">
    <text evidence="7">The sequence shown here is derived from an EMBL/GenBank/DDBJ whole genome shotgun (WGS) entry which is preliminary data.</text>
</comment>
<evidence type="ECO:0000313" key="8">
    <source>
        <dbReference type="Proteomes" id="UP001396334"/>
    </source>
</evidence>
<feature type="transmembrane region" description="Helical" evidence="5">
    <location>
        <begin position="398"/>
        <end position="421"/>
    </location>
</feature>
<evidence type="ECO:0000256" key="4">
    <source>
        <dbReference type="ARBA" id="ARBA00023136"/>
    </source>
</evidence>
<gene>
    <name evidence="7" type="ORF">V6N11_042059</name>
</gene>
<dbReference type="EMBL" id="JBBPBN010000030">
    <property type="protein sequence ID" value="KAK9004595.1"/>
    <property type="molecule type" value="Genomic_DNA"/>
</dbReference>
<evidence type="ECO:0000313" key="7">
    <source>
        <dbReference type="EMBL" id="KAK9004595.1"/>
    </source>
</evidence>
<proteinExistence type="predicted"/>
<feature type="transmembrane region" description="Helical" evidence="5">
    <location>
        <begin position="487"/>
        <end position="506"/>
    </location>
</feature>
<feature type="domain" description="Major facilitator superfamily (MFS) profile" evidence="6">
    <location>
        <begin position="83"/>
        <end position="522"/>
    </location>
</feature>
<evidence type="ECO:0000256" key="3">
    <source>
        <dbReference type="ARBA" id="ARBA00022989"/>
    </source>
</evidence>
<reference evidence="7 8" key="1">
    <citation type="journal article" date="2024" name="G3 (Bethesda)">
        <title>Genome assembly of Hibiscus sabdariffa L. provides insights into metabolisms of medicinal natural products.</title>
        <authorList>
            <person name="Kim T."/>
        </authorList>
    </citation>
    <scope>NUCLEOTIDE SEQUENCE [LARGE SCALE GENOMIC DNA]</scope>
    <source>
        <strain evidence="7">TK-2024</strain>
        <tissue evidence="7">Old leaves</tissue>
    </source>
</reference>
<keyword evidence="3 5" id="KW-1133">Transmembrane helix</keyword>
<sequence>MENVGEMELEAQIVAAEGGEIELEAQVVAAGVGEIELAAEAVPVAGGGGGGEREEVAAATERTREISVDDVMDRSLGIFQLIHVLLASFAWVFDAQNTLVTMFTDAQPSEWRCRSLENASISSSWCMNNTGSGSKAQPSHVCGLAAGTWEWVGGNTTSTVAEWNLICDHKFLAAIPTSLFFIGTILGCVLYGRLADVRLGREKTLLVACILTSITAFSTSFSPNIWVYTFLRFSNGFARSGVGICCLVLSTETVGRKWRGQVGQLGFFFFTAGFLSLSLINHFTRGHWRYMYRTISLLPLAYTFFLVLFISESPRWLLVRGRNNEALQVLRKLKKGKEIPVDMQLIDPCSATTSTGESLWKTRWAATRMTILMTCGMGIGFVYYGIQLNARNLNFKFSVTVIINGLMDIPAVLIGGLLLSFMNRRHILLLSTISAAISCILCIVLDGKAKADSNWPQLAIEAQSLMFGAALSPVLVVVGHLRPSLSLALFGVVSIVSGALCVDYHPSDVAAGRRMRRPSYAP</sequence>
<dbReference type="InterPro" id="IPR005828">
    <property type="entry name" value="MFS_sugar_transport-like"/>
</dbReference>
<dbReference type="PROSITE" id="PS50850">
    <property type="entry name" value="MFS"/>
    <property type="match status" value="1"/>
</dbReference>
<feature type="transmembrane region" description="Helical" evidence="5">
    <location>
        <begin position="265"/>
        <end position="283"/>
    </location>
</feature>
<keyword evidence="2 5" id="KW-0812">Transmembrane</keyword>
<accession>A0ABR2QVN5</accession>
<evidence type="ECO:0000256" key="1">
    <source>
        <dbReference type="ARBA" id="ARBA00004141"/>
    </source>
</evidence>